<accession>A0AC61U1W4</accession>
<proteinExistence type="predicted"/>
<protein>
    <submittedName>
        <fullName evidence="1">Uncharacterized protein</fullName>
    </submittedName>
</protein>
<dbReference type="Proteomes" id="UP001059663">
    <property type="component" value="Chromosome"/>
</dbReference>
<evidence type="ECO:0000313" key="2">
    <source>
        <dbReference type="Proteomes" id="UP001059663"/>
    </source>
</evidence>
<gene>
    <name evidence="1" type="ORF">LP422_15285</name>
</gene>
<name>A0AC61U1W4_9MICO</name>
<evidence type="ECO:0000313" key="1">
    <source>
        <dbReference type="EMBL" id="UUZ44012.1"/>
    </source>
</evidence>
<organism evidence="1 2">
    <name type="scientific">Janibacter limosus</name>
    <dbReference type="NCBI Taxonomy" id="53458"/>
    <lineage>
        <taxon>Bacteria</taxon>
        <taxon>Bacillati</taxon>
        <taxon>Actinomycetota</taxon>
        <taxon>Actinomycetes</taxon>
        <taxon>Micrococcales</taxon>
        <taxon>Intrasporangiaceae</taxon>
        <taxon>Janibacter</taxon>
    </lineage>
</organism>
<sequence>MTSSQAQGSEPTESVDVPAAPASPRIEVLGDATPEQVAALVAVLSGLGGGEDEAPQAPLRAGPPPRGWCATRCTRRPVAGWPPASPADPSTTTAADSKKDRDS</sequence>
<dbReference type="EMBL" id="CP087977">
    <property type="protein sequence ID" value="UUZ44012.1"/>
    <property type="molecule type" value="Genomic_DNA"/>
</dbReference>
<reference evidence="1" key="1">
    <citation type="submission" date="2021-11" db="EMBL/GenBank/DDBJ databases">
        <title>Study of the species diversity of bacterial strains isolated from a unique natural object - Shulgan-Tash cave (Bashkiria).</title>
        <authorList>
            <person name="Sazanova A.L."/>
            <person name="Chirak E.R."/>
            <person name="Safronova V.I."/>
        </authorList>
    </citation>
    <scope>NUCLEOTIDE SEQUENCE</scope>
    <source>
        <strain evidence="1">P1</strain>
    </source>
</reference>